<keyword evidence="3" id="KW-0472">Membrane</keyword>
<feature type="domain" description="Ig-like" evidence="5">
    <location>
        <begin position="29"/>
        <end position="101"/>
    </location>
</feature>
<feature type="domain" description="Fibronectin type-III" evidence="6">
    <location>
        <begin position="1246"/>
        <end position="1349"/>
    </location>
</feature>
<feature type="chain" id="PRO_5012289287" description="Protein-tyrosine-phosphatase" evidence="4">
    <location>
        <begin position="24"/>
        <end position="2358"/>
    </location>
</feature>
<evidence type="ECO:0000259" key="5">
    <source>
        <dbReference type="PROSITE" id="PS50835"/>
    </source>
</evidence>
<feature type="domain" description="Fibronectin type-III" evidence="6">
    <location>
        <begin position="1145"/>
        <end position="1241"/>
    </location>
</feature>
<feature type="compositionally biased region" description="Low complexity" evidence="2">
    <location>
        <begin position="2106"/>
        <end position="2116"/>
    </location>
</feature>
<dbReference type="InterPro" id="IPR003961">
    <property type="entry name" value="FN3_dom"/>
</dbReference>
<feature type="compositionally biased region" description="Basic residues" evidence="2">
    <location>
        <begin position="2190"/>
        <end position="2210"/>
    </location>
</feature>
<dbReference type="EMBL" id="NIVC01000288">
    <property type="protein sequence ID" value="PAA86270.1"/>
    <property type="molecule type" value="Genomic_DNA"/>
</dbReference>
<feature type="signal peptide" evidence="4">
    <location>
        <begin position="1"/>
        <end position="23"/>
    </location>
</feature>
<organism evidence="7 8">
    <name type="scientific">Macrostomum lignano</name>
    <dbReference type="NCBI Taxonomy" id="282301"/>
    <lineage>
        <taxon>Eukaryota</taxon>
        <taxon>Metazoa</taxon>
        <taxon>Spiralia</taxon>
        <taxon>Lophotrochozoa</taxon>
        <taxon>Platyhelminthes</taxon>
        <taxon>Rhabditophora</taxon>
        <taxon>Macrostomorpha</taxon>
        <taxon>Macrostomida</taxon>
        <taxon>Macrostomidae</taxon>
        <taxon>Macrostomum</taxon>
    </lineage>
</organism>
<dbReference type="InterPro" id="IPR003598">
    <property type="entry name" value="Ig_sub2"/>
</dbReference>
<dbReference type="OrthoDB" id="6158926at2759"/>
<sequence>MLNRQLNLALSLLLTLALLLASAQDFYPPRSFTHYNAGPGTPVTQMEGNRHVFNCEANARPSAVYAWRKGELDRWIRLNDTFTYRITSVNRSDAGLYRCFAFNEYGGLRDLGIDFRVGYFDPPTESSRNVGASLGGALQLALPPVSAYPPPSASWLRNGFRVDEDARHFVSMSSSRLFVLNVSTAENGFVYQAQMTNNYHDTTYINSPTYTLVVTGSTPPARSDPQLLWQSGNFTFQLGSPITSRAIFECVFNARPLEYLRIRWYKADLESPVKSEIIHDGVKYMLEPSYARRLTISNLGQRDQARYVCEGQLVGGGAASSPVASGSAYLIMQQAPTLVPGSVASDVVVSHGSDRQLQCSASGVPQPAILWYRNSVLLSNSSRYTVQPNGLLTIKAMEPADAGIFQCFAVNSVDEKYASWWIRVESSVPKISTPMTNVTKLELEDVSFACVATGAPTPTIQWLKDGTHLTSGGRFLVQSTGSLLITAVQVSDTGRYTCLASNTPGSDQTSGYLNVLQRTKIILPPEKPVESIKGSELEIKCGYSTSPGVAVTVEWYHTPDIGGSLPVRVANDINFREVIQSTGSLRLKSVRTTDAGRYQCFVLSSAGNDTRDTMLTVIELPQSPIIVSALLNPIDNRSIDLVWRPGLTGNTPVTSYSVQLAESSTPDTWNAVATVDGSVTTYRVTNGLLASRTYRFRVLARNKVGESLESKPSANITMPQQPPSGPPQSLFVSQRSNTSLAVSWRAPELQFQNGKLFGYVIQYNIVGYPVLKNVSVTDATATQAVLTSLQVFTEYEVRIAAYNAMGVGVFSNAKRETTAEGVPTDRPSSVSAAAISSTQLQVAFNQPSANQINGINLGYIIAATCIGTCPSPSSKETVIPYDSSKGPTARLTDLTVGGLSKYTEYSLTVACFTSAGRGPLSVPVTVSTLQDVPGPVVDFALSDIVDTQVRLSWRPPADKNGIITGYLVWYKPVLNATGGSSSAAAVSNTTVPLGANATGHLIADLVHQTRYEIGVSASTAIGWGPARIETLVTGVPPELPQPPTMLTVSSIEATTALVQFIPGYDGKASISAWLVDAQVQSEASPWQRLASIPGSVFTTNQLTITGLQPFTRYRIRLTAQNIRGLSNVSLPSNWFETKQAAPASAPANLTVRVVDSRSLSVRWMPLEAGQWNGNAQGYSIRYRRQQNSTTDFTEVAVTDPGSSYRLLDGLLANTKYEVQMTARNPAGSAVTSSVFATTWDAAPSAAPSNLALRSKSSSTVGLVFDALTVEQASGVILFYTIRWNQSTSDTYIATGSMRVSPSSAVGNSFSVNVVNLMPFTQYAFTVSASTRQGEGPSTSSPLLVVTEESAPADPPRLVYCPQVTSDSVLVAWLPPRYPGSSTISSWRLKYGVEPSAGGSGGATFVEVSVPGSQLNRLLTGLVSEAQYLLQLAAVNAKGVGHYANASVQVYAARTRPEAPSVPLIISSAVTATSIDISWTPKGTGYSPIRNYTLLVISSANNWTIDRPAASGTSATVAGLLPSYSYSFQVRATNDIGPSDWSKPTNASWTKPSGPVSSPEIDRLTPLDPTTVRVEWTPMPLASWRCGLNCPAGVARQIRVLFTPRSGDSGLPVTAEVPDPSSNVALVGNLTRGVYYEVSLLAISAYGAASRASRLRLVYVGEAVPTAAPSKLRCIASGGAQIYCNWTAPPKEQQNGVLLGYRLYYRRLGSPGEVPLDDSSSRTRRAAASAASADSGSVAVAGAKSASAIDRLKLYSVYGVAAAAFNPAGEGPNSTEVRVVTSDGPPGPVDGLRIVELTPTEAKAVWSAPLEPNGNVTKYRLAFTRLLATDGSGERNVEVFLDPSQTSYRAEGLAESAYYQFRVAAQTQSAWGWGPDSKANATTGPVPGSPSRPVITSLAQTEAGVSLQWSYTDGMGSVATTGAVVQGFLRDSGQPWRTLQRFDSAGLTACQIAWSRLTPPGAYQLRVVGVNNVGISEPSEPSRWVYTPGSGLGPFYEQWWFLVILGLAGLIIINLVITLLYISGRRRSSKLRKRQYNADTNSHNGHLDSAAARLAHPMTLGSTASGVPASIPPNGIGMDAENSLYRFHHPGVGASSSIAGPPPPPLTSGLASSSSVANGTYERHQRQLHHRQQSHGNRKTPRPSPASVMSGADGQSDVSYSSSSVLPKPSHRQNGTYRSSAYGASGGSSGRHYHHHRHRSSSGRHHRHRHQSSVCSSSDCSCCSDDNESDFKKRHPMSDFDEEEGNSATDTASDLSSVNNAKHRAITPSHQQQQQVTYASLRKAKPPELPTTFDNERTYGVPQQHAQQQQQQQVQQTHLFQQRPQPIAYPYQQPQQHQHQQQQQQYSYGPARLAGSSFV</sequence>
<dbReference type="SUPFAM" id="SSF48726">
    <property type="entry name" value="Immunoglobulin"/>
    <property type="match status" value="6"/>
</dbReference>
<dbReference type="PRINTS" id="PR00014">
    <property type="entry name" value="FNTYPEIII"/>
</dbReference>
<feature type="compositionally biased region" description="Polar residues" evidence="2">
    <location>
        <begin position="1541"/>
        <end position="1550"/>
    </location>
</feature>
<dbReference type="CDD" id="cd00096">
    <property type="entry name" value="Ig"/>
    <property type="match status" value="1"/>
</dbReference>
<dbReference type="PANTHER" id="PTHR13817:SF73">
    <property type="entry name" value="FIBRONECTIN TYPE-III DOMAIN-CONTAINING PROTEIN"/>
    <property type="match status" value="1"/>
</dbReference>
<dbReference type="FunFam" id="2.60.40.10:FF:001223">
    <property type="entry name" value="Sidekick cell adhesion molecule 1"/>
    <property type="match status" value="1"/>
</dbReference>
<feature type="region of interest" description="Disordered" evidence="2">
    <location>
        <begin position="710"/>
        <end position="732"/>
    </location>
</feature>
<feature type="domain" description="Ig-like" evidence="5">
    <location>
        <begin position="524"/>
        <end position="616"/>
    </location>
</feature>
<dbReference type="InterPro" id="IPR003599">
    <property type="entry name" value="Ig_sub"/>
</dbReference>
<keyword evidence="8" id="KW-1185">Reference proteome</keyword>
<proteinExistence type="predicted"/>
<accession>A0A267GJP6</accession>
<feature type="domain" description="Fibronectin type-III" evidence="6">
    <location>
        <begin position="1784"/>
        <end position="1886"/>
    </location>
</feature>
<feature type="domain" description="Ig-like" evidence="5">
    <location>
        <begin position="336"/>
        <end position="419"/>
    </location>
</feature>
<evidence type="ECO:0000256" key="3">
    <source>
        <dbReference type="SAM" id="Phobius"/>
    </source>
</evidence>
<dbReference type="InterPro" id="IPR036116">
    <property type="entry name" value="FN3_sf"/>
</dbReference>
<dbReference type="InterPro" id="IPR050964">
    <property type="entry name" value="Striated_Muscle_Regulatory"/>
</dbReference>
<keyword evidence="1" id="KW-0677">Repeat</keyword>
<dbReference type="InterPro" id="IPR013783">
    <property type="entry name" value="Ig-like_fold"/>
</dbReference>
<keyword evidence="3" id="KW-0812">Transmembrane</keyword>
<feature type="domain" description="Fibronectin type-III" evidence="6">
    <location>
        <begin position="1667"/>
        <end position="1783"/>
    </location>
</feature>
<feature type="compositionally biased region" description="Polar residues" evidence="2">
    <location>
        <begin position="2245"/>
        <end position="2256"/>
    </location>
</feature>
<dbReference type="CDD" id="cd00063">
    <property type="entry name" value="FN3"/>
    <property type="match status" value="11"/>
</dbReference>
<dbReference type="InterPro" id="IPR013098">
    <property type="entry name" value="Ig_I-set"/>
</dbReference>
<dbReference type="STRING" id="282301.A0A267GJP6"/>
<dbReference type="Proteomes" id="UP000215902">
    <property type="component" value="Unassembled WGS sequence"/>
</dbReference>
<dbReference type="SUPFAM" id="SSF49265">
    <property type="entry name" value="Fibronectin type III"/>
    <property type="match status" value="7"/>
</dbReference>
<dbReference type="Pfam" id="PF00041">
    <property type="entry name" value="fn3"/>
    <property type="match status" value="10"/>
</dbReference>
<feature type="domain" description="Fibronectin type-III" evidence="6">
    <location>
        <begin position="1458"/>
        <end position="1552"/>
    </location>
</feature>
<feature type="domain" description="Fibronectin type-III" evidence="6">
    <location>
        <begin position="726"/>
        <end position="821"/>
    </location>
</feature>
<dbReference type="FunFam" id="2.60.40.10:FF:000360">
    <property type="entry name" value="Sidekick cell adhesion molecule 2"/>
    <property type="match status" value="1"/>
</dbReference>
<feature type="domain" description="Ig-like" evidence="5">
    <location>
        <begin position="429"/>
        <end position="514"/>
    </location>
</feature>
<dbReference type="Gene3D" id="2.60.40.10">
    <property type="entry name" value="Immunoglobulins"/>
    <property type="match status" value="18"/>
</dbReference>
<feature type="domain" description="Fibronectin type-III" evidence="6">
    <location>
        <begin position="932"/>
        <end position="1038"/>
    </location>
</feature>
<feature type="compositionally biased region" description="Basic residues" evidence="2">
    <location>
        <begin position="2125"/>
        <end position="2140"/>
    </location>
</feature>
<dbReference type="PANTHER" id="PTHR13817">
    <property type="entry name" value="TITIN"/>
    <property type="match status" value="1"/>
</dbReference>
<gene>
    <name evidence="7" type="ORF">BOX15_Mlig000533g3</name>
</gene>
<dbReference type="Pfam" id="PF07679">
    <property type="entry name" value="I-set"/>
    <property type="match status" value="2"/>
</dbReference>
<feature type="compositionally biased region" description="Low complexity" evidence="2">
    <location>
        <begin position="2155"/>
        <end position="2164"/>
    </location>
</feature>
<feature type="domain" description="Fibronectin type-III" evidence="6">
    <location>
        <begin position="826"/>
        <end position="931"/>
    </location>
</feature>
<feature type="region of interest" description="Disordered" evidence="2">
    <location>
        <begin position="2282"/>
        <end position="2358"/>
    </location>
</feature>
<dbReference type="InterPro" id="IPR013106">
    <property type="entry name" value="Ig_V-set"/>
</dbReference>
<protein>
    <recommendedName>
        <fullName evidence="9">Protein-tyrosine-phosphatase</fullName>
    </recommendedName>
</protein>
<comment type="caution">
    <text evidence="7">The sequence shown here is derived from an EMBL/GenBank/DDBJ whole genome shotgun (WGS) entry which is preliminary data.</text>
</comment>
<evidence type="ECO:0008006" key="9">
    <source>
        <dbReference type="Google" id="ProtNLM"/>
    </source>
</evidence>
<feature type="domain" description="Ig-like" evidence="5">
    <location>
        <begin position="225"/>
        <end position="325"/>
    </location>
</feature>
<dbReference type="SMART" id="SM00408">
    <property type="entry name" value="IGc2"/>
    <property type="match status" value="5"/>
</dbReference>
<evidence type="ECO:0000256" key="4">
    <source>
        <dbReference type="SAM" id="SignalP"/>
    </source>
</evidence>
<dbReference type="PROSITE" id="PS50835">
    <property type="entry name" value="IG_LIKE"/>
    <property type="match status" value="5"/>
</dbReference>
<feature type="transmembrane region" description="Helical" evidence="3">
    <location>
        <begin position="1998"/>
        <end position="2021"/>
    </location>
</feature>
<feature type="domain" description="Fibronectin type-III" evidence="6">
    <location>
        <begin position="1354"/>
        <end position="1457"/>
    </location>
</feature>
<dbReference type="PROSITE" id="PS50853">
    <property type="entry name" value="FN3"/>
    <property type="match status" value="13"/>
</dbReference>
<feature type="compositionally biased region" description="Low complexity" evidence="2">
    <location>
        <begin position="2302"/>
        <end position="2347"/>
    </location>
</feature>
<feature type="domain" description="Fibronectin type-III" evidence="6">
    <location>
        <begin position="620"/>
        <end position="721"/>
    </location>
</feature>
<dbReference type="InterPro" id="IPR036179">
    <property type="entry name" value="Ig-like_dom_sf"/>
</dbReference>
<keyword evidence="4" id="KW-0732">Signal</keyword>
<dbReference type="SMART" id="SM00409">
    <property type="entry name" value="IG"/>
    <property type="match status" value="6"/>
</dbReference>
<feature type="domain" description="Fibronectin type-III" evidence="6">
    <location>
        <begin position="1042"/>
        <end position="1140"/>
    </location>
</feature>
<feature type="domain" description="Fibronectin type-III" evidence="6">
    <location>
        <begin position="1554"/>
        <end position="1662"/>
    </location>
</feature>
<evidence type="ECO:0000256" key="2">
    <source>
        <dbReference type="SAM" id="MobiDB-lite"/>
    </source>
</evidence>
<feature type="region of interest" description="Disordered" evidence="2">
    <location>
        <begin position="1536"/>
        <end position="1563"/>
    </location>
</feature>
<evidence type="ECO:0000259" key="6">
    <source>
        <dbReference type="PROSITE" id="PS50853"/>
    </source>
</evidence>
<keyword evidence="3" id="KW-1133">Transmembrane helix</keyword>
<feature type="domain" description="Fibronectin type-III" evidence="6">
    <location>
        <begin position="1888"/>
        <end position="1989"/>
    </location>
</feature>
<dbReference type="SMART" id="SM00406">
    <property type="entry name" value="IGv"/>
    <property type="match status" value="3"/>
</dbReference>
<dbReference type="SMART" id="SM00060">
    <property type="entry name" value="FN3"/>
    <property type="match status" value="13"/>
</dbReference>
<dbReference type="InterPro" id="IPR007110">
    <property type="entry name" value="Ig-like_dom"/>
</dbReference>
<evidence type="ECO:0000313" key="8">
    <source>
        <dbReference type="Proteomes" id="UP000215902"/>
    </source>
</evidence>
<reference evidence="7 8" key="1">
    <citation type="submission" date="2017-06" db="EMBL/GenBank/DDBJ databases">
        <title>A platform for efficient transgenesis in Macrostomum lignano, a flatworm model organism for stem cell research.</title>
        <authorList>
            <person name="Berezikov E."/>
        </authorList>
    </citation>
    <scope>NUCLEOTIDE SEQUENCE [LARGE SCALE GENOMIC DNA]</scope>
    <source>
        <strain evidence="7">DV1</strain>
        <tissue evidence="7">Whole organism</tissue>
    </source>
</reference>
<evidence type="ECO:0000256" key="1">
    <source>
        <dbReference type="ARBA" id="ARBA00022737"/>
    </source>
</evidence>
<evidence type="ECO:0000313" key="7">
    <source>
        <dbReference type="EMBL" id="PAA86270.1"/>
    </source>
</evidence>
<feature type="region of interest" description="Disordered" evidence="2">
    <location>
        <begin position="2094"/>
        <end position="2256"/>
    </location>
</feature>
<name>A0A267GJP6_9PLAT</name>